<evidence type="ECO:0000256" key="1">
    <source>
        <dbReference type="SAM" id="Phobius"/>
    </source>
</evidence>
<accession>A0A1Y3E3N4</accession>
<comment type="caution">
    <text evidence="2">The sequence shown here is derived from an EMBL/GenBank/DDBJ whole genome shotgun (WGS) entry which is preliminary data.</text>
</comment>
<protein>
    <submittedName>
        <fullName evidence="2">Uncharacterized protein</fullName>
    </submittedName>
</protein>
<reference evidence="2 3" key="1">
    <citation type="submission" date="2015-04" db="EMBL/GenBank/DDBJ databases">
        <title>Draft genome of the roundworm Trichinella nativa.</title>
        <authorList>
            <person name="Mitreva M."/>
        </authorList>
    </citation>
    <scope>NUCLEOTIDE SEQUENCE [LARGE SCALE GENOMIC DNA]</scope>
    <source>
        <strain evidence="2 3">ISS45</strain>
    </source>
</reference>
<dbReference type="Proteomes" id="UP000243006">
    <property type="component" value="Unassembled WGS sequence"/>
</dbReference>
<organism evidence="2 3">
    <name type="scientific">Trichinella nativa</name>
    <dbReference type="NCBI Taxonomy" id="6335"/>
    <lineage>
        <taxon>Eukaryota</taxon>
        <taxon>Metazoa</taxon>
        <taxon>Ecdysozoa</taxon>
        <taxon>Nematoda</taxon>
        <taxon>Enoplea</taxon>
        <taxon>Dorylaimia</taxon>
        <taxon>Trichinellida</taxon>
        <taxon>Trichinellidae</taxon>
        <taxon>Trichinella</taxon>
    </lineage>
</organism>
<sequence length="62" mass="6860">MTNLKAVVFKILTTALYYHSIICIVGWNFASAKANITSIRDDDWPIGMTHGSSSSMYVCVCN</sequence>
<dbReference type="AlphaFoldDB" id="A0A1Y3E3N4"/>
<gene>
    <name evidence="2" type="ORF">D917_00870</name>
</gene>
<proteinExistence type="predicted"/>
<name>A0A1Y3E3N4_9BILA</name>
<dbReference type="EMBL" id="LVZM01023925">
    <property type="protein sequence ID" value="OUC39665.1"/>
    <property type="molecule type" value="Genomic_DNA"/>
</dbReference>
<keyword evidence="1" id="KW-0812">Transmembrane</keyword>
<evidence type="ECO:0000313" key="3">
    <source>
        <dbReference type="Proteomes" id="UP000243006"/>
    </source>
</evidence>
<evidence type="ECO:0000313" key="2">
    <source>
        <dbReference type="EMBL" id="OUC39665.1"/>
    </source>
</evidence>
<keyword evidence="1" id="KW-0472">Membrane</keyword>
<feature type="transmembrane region" description="Helical" evidence="1">
    <location>
        <begin position="6"/>
        <end position="30"/>
    </location>
</feature>
<keyword evidence="1" id="KW-1133">Transmembrane helix</keyword>